<gene>
    <name evidence="1" type="ORF">KIPB_016940</name>
</gene>
<proteinExistence type="predicted"/>
<protein>
    <submittedName>
        <fullName evidence="1">Uncharacterized protein</fullName>
    </submittedName>
</protein>
<accession>A0A9K3DEI3</accession>
<evidence type="ECO:0000313" key="1">
    <source>
        <dbReference type="EMBL" id="GIQ92890.1"/>
    </source>
</evidence>
<dbReference type="Proteomes" id="UP000265618">
    <property type="component" value="Unassembled WGS sequence"/>
</dbReference>
<dbReference type="EMBL" id="BDIP01010849">
    <property type="protein sequence ID" value="GIQ92890.1"/>
    <property type="molecule type" value="Genomic_DNA"/>
</dbReference>
<evidence type="ECO:0000313" key="2">
    <source>
        <dbReference type="Proteomes" id="UP000265618"/>
    </source>
</evidence>
<comment type="caution">
    <text evidence="1">The sequence shown here is derived from an EMBL/GenBank/DDBJ whole genome shotgun (WGS) entry which is preliminary data.</text>
</comment>
<feature type="non-terminal residue" evidence="1">
    <location>
        <position position="83"/>
    </location>
</feature>
<reference evidence="1 2" key="1">
    <citation type="journal article" date="2018" name="PLoS ONE">
        <title>The draft genome of Kipferlia bialata reveals reductive genome evolution in fornicate parasites.</title>
        <authorList>
            <person name="Tanifuji G."/>
            <person name="Takabayashi S."/>
            <person name="Kume K."/>
            <person name="Takagi M."/>
            <person name="Nakayama T."/>
            <person name="Kamikawa R."/>
            <person name="Inagaki Y."/>
            <person name="Hashimoto T."/>
        </authorList>
    </citation>
    <scope>NUCLEOTIDE SEQUENCE [LARGE SCALE GENOMIC DNA]</scope>
    <source>
        <strain evidence="1">NY0173</strain>
    </source>
</reference>
<dbReference type="AlphaFoldDB" id="A0A9K3DEI3"/>
<sequence length="83" mass="9276">EAARLARESDESEKAALKALQAQKATLMEAQTSRARIWRPVTATSLASIYAQKEDFGQHILKKTGMLDTLLDNDDQEKKRSSN</sequence>
<feature type="non-terminal residue" evidence="1">
    <location>
        <position position="1"/>
    </location>
</feature>
<organism evidence="1 2">
    <name type="scientific">Kipferlia bialata</name>
    <dbReference type="NCBI Taxonomy" id="797122"/>
    <lineage>
        <taxon>Eukaryota</taxon>
        <taxon>Metamonada</taxon>
        <taxon>Carpediemonas-like organisms</taxon>
        <taxon>Kipferlia</taxon>
    </lineage>
</organism>
<keyword evidence="2" id="KW-1185">Reference proteome</keyword>
<name>A0A9K3DEI3_9EUKA</name>